<dbReference type="PANTHER" id="PTHR38340:SF1">
    <property type="entry name" value="S-LAYER PROTEIN"/>
    <property type="match status" value="1"/>
</dbReference>
<dbReference type="SMART" id="SM00235">
    <property type="entry name" value="ZnMc"/>
    <property type="match status" value="1"/>
</dbReference>
<name>A0ABS6T053_9RHOB</name>
<dbReference type="InterPro" id="IPR050557">
    <property type="entry name" value="RTX_toxin/Mannuronan_C5-epim"/>
</dbReference>
<dbReference type="PROSITE" id="PS00330">
    <property type="entry name" value="HEMOLYSIN_CALCIUM"/>
    <property type="match status" value="2"/>
</dbReference>
<accession>A0ABS6T053</accession>
<dbReference type="InterPro" id="IPR034033">
    <property type="entry name" value="Serralysin-like"/>
</dbReference>
<dbReference type="EMBL" id="JAHUZE010000002">
    <property type="protein sequence ID" value="MBV7378607.1"/>
    <property type="molecule type" value="Genomic_DNA"/>
</dbReference>
<dbReference type="Proteomes" id="UP000756530">
    <property type="component" value="Unassembled WGS sequence"/>
</dbReference>
<protein>
    <submittedName>
        <fullName evidence="2">M10 family metallopeptidase C-terminal domain-containing protein</fullName>
    </submittedName>
</protein>
<dbReference type="InterPro" id="IPR018511">
    <property type="entry name" value="Hemolysin-typ_Ca-bd_CS"/>
</dbReference>
<comment type="caution">
    <text evidence="2">The sequence shown here is derived from an EMBL/GenBank/DDBJ whole genome shotgun (WGS) entry which is preliminary data.</text>
</comment>
<dbReference type="RefSeq" id="WP_218391799.1">
    <property type="nucleotide sequence ID" value="NZ_JAHUZE010000002.1"/>
</dbReference>
<evidence type="ECO:0000313" key="2">
    <source>
        <dbReference type="EMBL" id="MBV7378607.1"/>
    </source>
</evidence>
<dbReference type="InterPro" id="IPR006026">
    <property type="entry name" value="Peptidase_Metallo"/>
</dbReference>
<sequence>MPTTNQILEALQYSIFNVSRPINNTGDDAYRITYQFAGNSQPVDLPTPDSYSGWTSFKSAEKARIEAAFEHIESFLNVEFVEVWGEDDPDLNIGKVDLPGRIIGQGGYSVGYAGDRITDWDGFVAFDRNYDLVDGSLGVILHELGHALGLRHSHDTTILSEESPDVCPGCGGSHDADHVSDVAFTYESTKYTVMSYHANPETGEVGEEMMQFDVLALQDIWGKADHNADHTFYRGPENDKVDLIWDTGGFDTLDALDATAGVDLDLRAGEFSRFGSFDDVVIARGVEIERAAGSNFGDEIMGNDLRNRIVARGGDDEISGLGGDDIVFGGSGADRIFGGAGDDTLTGQVGDDSLFGQDGDDLLAGHAGDDLLVGSAGRDRLFGGAGNDTLVGGDHNDRLVGGTGDDILSGGDGADRFIFLPGDGADIVEDLDPRDLVIIRGRGGVPDIMSYAQQDGADVTLAFGDGDSITFQNSTMDDVMDALLA</sequence>
<dbReference type="InterPro" id="IPR001343">
    <property type="entry name" value="Hemolysn_Ca-bd"/>
</dbReference>
<reference evidence="2 3" key="1">
    <citation type="submission" date="2021-05" db="EMBL/GenBank/DDBJ databases">
        <title>Culturable bacteria isolated from Daya Bay.</title>
        <authorList>
            <person name="Zheng W."/>
            <person name="Yu S."/>
            <person name="Huang Y."/>
        </authorList>
    </citation>
    <scope>NUCLEOTIDE SEQUENCE [LARGE SCALE GENOMIC DNA]</scope>
    <source>
        <strain evidence="2 3">DP4N28-5</strain>
    </source>
</reference>
<dbReference type="CDD" id="cd04277">
    <property type="entry name" value="ZnMc_serralysin_like"/>
    <property type="match status" value="1"/>
</dbReference>
<evidence type="ECO:0000313" key="3">
    <source>
        <dbReference type="Proteomes" id="UP000756530"/>
    </source>
</evidence>
<dbReference type="Pfam" id="PF00353">
    <property type="entry name" value="HemolysinCabind"/>
    <property type="match status" value="2"/>
</dbReference>
<organism evidence="2 3">
    <name type="scientific">Maritimibacter dapengensis</name>
    <dbReference type="NCBI Taxonomy" id="2836868"/>
    <lineage>
        <taxon>Bacteria</taxon>
        <taxon>Pseudomonadati</taxon>
        <taxon>Pseudomonadota</taxon>
        <taxon>Alphaproteobacteria</taxon>
        <taxon>Rhodobacterales</taxon>
        <taxon>Roseobacteraceae</taxon>
        <taxon>Maritimibacter</taxon>
    </lineage>
</organism>
<feature type="domain" description="Peptidase metallopeptidase" evidence="1">
    <location>
        <begin position="23"/>
        <end position="188"/>
    </location>
</feature>
<evidence type="ECO:0000259" key="1">
    <source>
        <dbReference type="SMART" id="SM00235"/>
    </source>
</evidence>
<keyword evidence="3" id="KW-1185">Reference proteome</keyword>
<proteinExistence type="predicted"/>
<gene>
    <name evidence="2" type="ORF">KJP28_06680</name>
</gene>
<dbReference type="PANTHER" id="PTHR38340">
    <property type="entry name" value="S-LAYER PROTEIN"/>
    <property type="match status" value="1"/>
</dbReference>